<gene>
    <name evidence="2" type="ORF">JOC95_002792</name>
</gene>
<dbReference type="RefSeq" id="WP_204417199.1">
    <property type="nucleotide sequence ID" value="NZ_JAFBED010000005.1"/>
</dbReference>
<accession>A0ABS2P1V2</accession>
<feature type="transmembrane region" description="Helical" evidence="1">
    <location>
        <begin position="113"/>
        <end position="135"/>
    </location>
</feature>
<feature type="transmembrane region" description="Helical" evidence="1">
    <location>
        <begin position="82"/>
        <end position="106"/>
    </location>
</feature>
<feature type="transmembrane region" description="Helical" evidence="1">
    <location>
        <begin position="12"/>
        <end position="35"/>
    </location>
</feature>
<reference evidence="2 3" key="1">
    <citation type="submission" date="2021-01" db="EMBL/GenBank/DDBJ databases">
        <title>Genomic Encyclopedia of Type Strains, Phase IV (KMG-IV): sequencing the most valuable type-strain genomes for metagenomic binning, comparative biology and taxonomic classification.</title>
        <authorList>
            <person name="Goeker M."/>
        </authorList>
    </citation>
    <scope>NUCLEOTIDE SEQUENCE [LARGE SCALE GENOMIC DNA]</scope>
    <source>
        <strain evidence="2 3">DSM 25879</strain>
    </source>
</reference>
<evidence type="ECO:0000313" key="3">
    <source>
        <dbReference type="Proteomes" id="UP000737402"/>
    </source>
</evidence>
<evidence type="ECO:0000256" key="1">
    <source>
        <dbReference type="SAM" id="Phobius"/>
    </source>
</evidence>
<sequence>MGFQEAFENLNFIAILVAALSAFFIGGIWYSLLFGKLWMKLHGFTDEQLKKTAGKVFGGSFVLALIISFFLAMFIGPDSSGAFGLIAGFMAGAFFVAAALGITYLFERRPLVLFLLDGGYHIVTFSVMGFILGVWS</sequence>
<feature type="transmembrane region" description="Helical" evidence="1">
    <location>
        <begin position="56"/>
        <end position="76"/>
    </location>
</feature>
<dbReference type="Proteomes" id="UP000737402">
    <property type="component" value="Unassembled WGS sequence"/>
</dbReference>
<keyword evidence="1" id="KW-1133">Transmembrane helix</keyword>
<comment type="caution">
    <text evidence="2">The sequence shown here is derived from an EMBL/GenBank/DDBJ whole genome shotgun (WGS) entry which is preliminary data.</text>
</comment>
<proteinExistence type="predicted"/>
<organism evidence="2 3">
    <name type="scientific">Sutcliffiella tianshenii</name>
    <dbReference type="NCBI Taxonomy" id="1463404"/>
    <lineage>
        <taxon>Bacteria</taxon>
        <taxon>Bacillati</taxon>
        <taxon>Bacillota</taxon>
        <taxon>Bacilli</taxon>
        <taxon>Bacillales</taxon>
        <taxon>Bacillaceae</taxon>
        <taxon>Sutcliffiella</taxon>
    </lineage>
</organism>
<evidence type="ECO:0008006" key="4">
    <source>
        <dbReference type="Google" id="ProtNLM"/>
    </source>
</evidence>
<protein>
    <recommendedName>
        <fullName evidence="4">DUF1761 domain-containing protein</fullName>
    </recommendedName>
</protein>
<keyword evidence="1" id="KW-0472">Membrane</keyword>
<evidence type="ECO:0000313" key="2">
    <source>
        <dbReference type="EMBL" id="MBM7620937.1"/>
    </source>
</evidence>
<dbReference type="Pfam" id="PF08570">
    <property type="entry name" value="DUF1761"/>
    <property type="match status" value="1"/>
</dbReference>
<keyword evidence="1" id="KW-0812">Transmembrane</keyword>
<dbReference type="EMBL" id="JAFBED010000005">
    <property type="protein sequence ID" value="MBM7620937.1"/>
    <property type="molecule type" value="Genomic_DNA"/>
</dbReference>
<name>A0ABS2P1V2_9BACI</name>
<dbReference type="InterPro" id="IPR013879">
    <property type="entry name" value="DUF1761"/>
</dbReference>
<keyword evidence="3" id="KW-1185">Reference proteome</keyword>